<proteinExistence type="predicted"/>
<dbReference type="STRING" id="64791.A0A151WJ97"/>
<sequence length="209" mass="24222">ILERWHHTLKSVIMCHENHNWLEVLPTALLGLRTCFKEELKSSYDEMLYGSNLRILGEFFLEEDPLADLEIFLEKHRIAMRNITSRPTSHHCYKTPFFHKNFFDCTHVWVRDDSVRKELQPPYFGPFRIINRINDYLFTIDFAGKSVNVSTERLKPAFLPKEPDSTSIIPTLPSTTSTSSLPTSSSTPQTSKKSLRIYPGSKKKVQFAT</sequence>
<name>A0A151WJ97_9HYME</name>
<dbReference type="Proteomes" id="UP000075809">
    <property type="component" value="Unassembled WGS sequence"/>
</dbReference>
<dbReference type="PANTHER" id="PTHR38681:SF1">
    <property type="entry name" value="RETROVIRUS-RELATED POL POLYPROTEIN FROM TRANSPOSON 412-LIKE PROTEIN"/>
    <property type="match status" value="1"/>
</dbReference>
<accession>A0A151WJ97</accession>
<protein>
    <submittedName>
        <fullName evidence="2">Uncharacterized protein</fullName>
    </submittedName>
</protein>
<dbReference type="PANTHER" id="PTHR38681">
    <property type="entry name" value="RETROVIRUS-RELATED POL POLYPROTEIN FROM TRANSPOSON 412-LIKE PROTEIN-RELATED"/>
    <property type="match status" value="1"/>
</dbReference>
<evidence type="ECO:0000256" key="1">
    <source>
        <dbReference type="SAM" id="MobiDB-lite"/>
    </source>
</evidence>
<organism evidence="2 3">
    <name type="scientific">Mycetomoellerius zeteki</name>
    <dbReference type="NCBI Taxonomy" id="64791"/>
    <lineage>
        <taxon>Eukaryota</taxon>
        <taxon>Metazoa</taxon>
        <taxon>Ecdysozoa</taxon>
        <taxon>Arthropoda</taxon>
        <taxon>Hexapoda</taxon>
        <taxon>Insecta</taxon>
        <taxon>Pterygota</taxon>
        <taxon>Neoptera</taxon>
        <taxon>Endopterygota</taxon>
        <taxon>Hymenoptera</taxon>
        <taxon>Apocrita</taxon>
        <taxon>Aculeata</taxon>
        <taxon>Formicoidea</taxon>
        <taxon>Formicidae</taxon>
        <taxon>Myrmicinae</taxon>
        <taxon>Mycetomoellerius</taxon>
    </lineage>
</organism>
<feature type="non-terminal residue" evidence="2">
    <location>
        <position position="1"/>
    </location>
</feature>
<feature type="compositionally biased region" description="Low complexity" evidence="1">
    <location>
        <begin position="165"/>
        <end position="192"/>
    </location>
</feature>
<gene>
    <name evidence="2" type="ORF">ALC60_13089</name>
</gene>
<evidence type="ECO:0000313" key="3">
    <source>
        <dbReference type="Proteomes" id="UP000075809"/>
    </source>
</evidence>
<reference evidence="2 3" key="1">
    <citation type="submission" date="2015-09" db="EMBL/GenBank/DDBJ databases">
        <title>Trachymyrmex zeteki WGS genome.</title>
        <authorList>
            <person name="Nygaard S."/>
            <person name="Hu H."/>
            <person name="Boomsma J."/>
            <person name="Zhang G."/>
        </authorList>
    </citation>
    <scope>NUCLEOTIDE SEQUENCE [LARGE SCALE GENOMIC DNA]</scope>
    <source>
        <strain evidence="2">Tzet28-1</strain>
        <tissue evidence="2">Whole body</tissue>
    </source>
</reference>
<dbReference type="EMBL" id="KQ983048">
    <property type="protein sequence ID" value="KYQ47880.1"/>
    <property type="molecule type" value="Genomic_DNA"/>
</dbReference>
<evidence type="ECO:0000313" key="2">
    <source>
        <dbReference type="EMBL" id="KYQ47880.1"/>
    </source>
</evidence>
<feature type="region of interest" description="Disordered" evidence="1">
    <location>
        <begin position="161"/>
        <end position="209"/>
    </location>
</feature>
<dbReference type="AlphaFoldDB" id="A0A151WJ97"/>
<keyword evidence="3" id="KW-1185">Reference proteome</keyword>